<dbReference type="SUPFAM" id="SSF51735">
    <property type="entry name" value="NAD(P)-binding Rossmann-fold domains"/>
    <property type="match status" value="1"/>
</dbReference>
<keyword evidence="3" id="KW-1133">Transmembrane helix</keyword>
<keyword evidence="3" id="KW-0812">Transmembrane</keyword>
<evidence type="ECO:0000256" key="3">
    <source>
        <dbReference type="SAM" id="Phobius"/>
    </source>
</evidence>
<protein>
    <submittedName>
        <fullName evidence="4">Uncharacterized protein</fullName>
    </submittedName>
</protein>
<dbReference type="AlphaFoldDB" id="A0A2V0P9U0"/>
<evidence type="ECO:0000256" key="1">
    <source>
        <dbReference type="ARBA" id="ARBA00006484"/>
    </source>
</evidence>
<keyword evidence="2" id="KW-0560">Oxidoreductase</keyword>
<dbReference type="PANTHER" id="PTHR43899:SF13">
    <property type="entry name" value="RH59310P"/>
    <property type="match status" value="1"/>
</dbReference>
<evidence type="ECO:0000313" key="4">
    <source>
        <dbReference type="EMBL" id="GBF96628.1"/>
    </source>
</evidence>
<dbReference type="GO" id="GO:0016491">
    <property type="term" value="F:oxidoreductase activity"/>
    <property type="evidence" value="ECO:0007669"/>
    <property type="project" value="UniProtKB-KW"/>
</dbReference>
<dbReference type="PANTHER" id="PTHR43899">
    <property type="entry name" value="RH59310P"/>
    <property type="match status" value="1"/>
</dbReference>
<dbReference type="InterPro" id="IPR051019">
    <property type="entry name" value="VLCFA-Steroid_DH"/>
</dbReference>
<evidence type="ECO:0000256" key="2">
    <source>
        <dbReference type="ARBA" id="ARBA00023002"/>
    </source>
</evidence>
<dbReference type="STRING" id="307507.A0A2V0P9U0"/>
<proteinExistence type="inferred from homology"/>
<dbReference type="Gene3D" id="3.40.50.720">
    <property type="entry name" value="NAD(P)-binding Rossmann-like Domain"/>
    <property type="match status" value="1"/>
</dbReference>
<dbReference type="InParanoid" id="A0A2V0P9U0"/>
<comment type="caution">
    <text evidence="4">The sequence shown here is derived from an EMBL/GenBank/DDBJ whole genome shotgun (WGS) entry which is preliminary data.</text>
</comment>
<keyword evidence="5" id="KW-1185">Reference proteome</keyword>
<dbReference type="InterPro" id="IPR002347">
    <property type="entry name" value="SDR_fam"/>
</dbReference>
<dbReference type="PRINTS" id="PR00081">
    <property type="entry name" value="GDHRDH"/>
</dbReference>
<evidence type="ECO:0000313" key="5">
    <source>
        <dbReference type="Proteomes" id="UP000247498"/>
    </source>
</evidence>
<dbReference type="EMBL" id="BDRX01000083">
    <property type="protein sequence ID" value="GBF96628.1"/>
    <property type="molecule type" value="Genomic_DNA"/>
</dbReference>
<reference evidence="4 5" key="1">
    <citation type="journal article" date="2018" name="Sci. Rep.">
        <title>Raphidocelis subcapitata (=Pseudokirchneriella subcapitata) provides an insight into genome evolution and environmental adaptations in the Sphaeropleales.</title>
        <authorList>
            <person name="Suzuki S."/>
            <person name="Yamaguchi H."/>
            <person name="Nakajima N."/>
            <person name="Kawachi M."/>
        </authorList>
    </citation>
    <scope>NUCLEOTIDE SEQUENCE [LARGE SCALE GENOMIC DNA]</scope>
    <source>
        <strain evidence="4 5">NIES-35</strain>
    </source>
</reference>
<accession>A0A2V0P9U0</accession>
<keyword evidence="3" id="KW-0472">Membrane</keyword>
<dbReference type="InterPro" id="IPR036291">
    <property type="entry name" value="NAD(P)-bd_dom_sf"/>
</dbReference>
<feature type="transmembrane region" description="Helical" evidence="3">
    <location>
        <begin position="12"/>
        <end position="35"/>
    </location>
</feature>
<dbReference type="Pfam" id="PF00106">
    <property type="entry name" value="adh_short"/>
    <property type="match status" value="1"/>
</dbReference>
<organism evidence="4 5">
    <name type="scientific">Raphidocelis subcapitata</name>
    <dbReference type="NCBI Taxonomy" id="307507"/>
    <lineage>
        <taxon>Eukaryota</taxon>
        <taxon>Viridiplantae</taxon>
        <taxon>Chlorophyta</taxon>
        <taxon>core chlorophytes</taxon>
        <taxon>Chlorophyceae</taxon>
        <taxon>CS clade</taxon>
        <taxon>Sphaeropleales</taxon>
        <taxon>Selenastraceae</taxon>
        <taxon>Raphidocelis</taxon>
    </lineage>
</organism>
<name>A0A2V0P9U0_9CHLO</name>
<gene>
    <name evidence="4" type="ORF">Rsub_09374</name>
</gene>
<dbReference type="OrthoDB" id="5545019at2759"/>
<comment type="similarity">
    <text evidence="1">Belongs to the short-chain dehydrogenases/reductases (SDR) family.</text>
</comment>
<dbReference type="Proteomes" id="UP000247498">
    <property type="component" value="Unassembled WGS sequence"/>
</dbReference>
<sequence>MADGRAAQRALAVIGAATAGVVAFRALRCAAWWAYLRCGPVLADKYKGEYAIVTGGSEGIGLGIASALAARGVNLVLISRSDDKLSKAAAHLKAEHPGVAVVTVAADLTAGGAVGKVTKALDRAGVRDKCSLLFCNAGGGLTRAALYHEFSDKEEEAVRKLNGDATYALVREFLPAMRARGRGYVVCTSSLIVKMPWARLSTYYLEKVKVNGLATVLQAEQDATGSGVGVQAHALGAVVTPALVSFVAPDAAAAARAGRPAIGWEREYVRPSFLMPSAGDVGEWMLRAMGKGGSAVVTPHPGHALAEALVSDVALALTWPGCLRRAVARRFAQTWEPK</sequence>